<protein>
    <submittedName>
        <fullName evidence="1">Uncharacterized protein DUF1217</fullName>
    </submittedName>
</protein>
<comment type="caution">
    <text evidence="1">The sequence shown here is derived from an EMBL/GenBank/DDBJ whole genome shotgun (WGS) entry which is preliminary data.</text>
</comment>
<dbReference type="Pfam" id="PF06748">
    <property type="entry name" value="DUF1217"/>
    <property type="match status" value="1"/>
</dbReference>
<dbReference type="InterPro" id="IPR023157">
    <property type="entry name" value="AGR-C-984p-like_sf"/>
</dbReference>
<dbReference type="RefSeq" id="WP_107892650.1">
    <property type="nucleotide sequence ID" value="NZ_NHSI01000042.1"/>
</dbReference>
<dbReference type="AlphaFoldDB" id="A0A2T5BRX4"/>
<dbReference type="Proteomes" id="UP000243859">
    <property type="component" value="Unassembled WGS sequence"/>
</dbReference>
<dbReference type="InterPro" id="IPR010626">
    <property type="entry name" value="DUF1217"/>
</dbReference>
<evidence type="ECO:0000313" key="1">
    <source>
        <dbReference type="EMBL" id="PTN01974.1"/>
    </source>
</evidence>
<name>A0A2T5BRX4_9RHOB</name>
<dbReference type="SUPFAM" id="SSF158837">
    <property type="entry name" value="AGR C 984p-like"/>
    <property type="match status" value="1"/>
</dbReference>
<evidence type="ECO:0000313" key="2">
    <source>
        <dbReference type="Proteomes" id="UP000243859"/>
    </source>
</evidence>
<reference evidence="1 2" key="1">
    <citation type="submission" date="2018-04" db="EMBL/GenBank/DDBJ databases">
        <title>Genomic Encyclopedia of Archaeal and Bacterial Type Strains, Phase II (KMG-II): from individual species to whole genera.</title>
        <authorList>
            <person name="Goeker M."/>
        </authorList>
    </citation>
    <scope>NUCLEOTIDE SEQUENCE [LARGE SCALE GENOMIC DNA]</scope>
    <source>
        <strain evidence="1 2">DSM 18064</strain>
    </source>
</reference>
<keyword evidence="2" id="KW-1185">Reference proteome</keyword>
<proteinExistence type="predicted"/>
<dbReference type="EMBL" id="QAAA01000009">
    <property type="protein sequence ID" value="PTN01974.1"/>
    <property type="molecule type" value="Genomic_DNA"/>
</dbReference>
<dbReference type="OrthoDB" id="7824597at2"/>
<sequence>MSFQPVVPITGYAGWTFLTRTLDRQETLYAQSPEISRKIQYFKENIGKITTAEALVADRRLLEVALGAFGLDGDIDNRFFIKKVLSDDLTDPKALANRLADKRYLSFSKTFGFNNPAGPATGSAGFADRIAEAFGKKGFEVALGEQDQSLRLALNLTREIGKIADGAVSDDGKWLSVMGSEPLRRVFDKAFNLPQAFAALDLDRQMDTYRAKAARLLGVTQFDQFGSADVQERLIRRFMVHSEIEAGPSGFGPAQAALAILMS</sequence>
<gene>
    <name evidence="1" type="ORF">C8N32_10998</name>
</gene>
<organism evidence="1 2">
    <name type="scientific">Rhodovulum imhoffii</name>
    <dbReference type="NCBI Taxonomy" id="365340"/>
    <lineage>
        <taxon>Bacteria</taxon>
        <taxon>Pseudomonadati</taxon>
        <taxon>Pseudomonadota</taxon>
        <taxon>Alphaproteobacteria</taxon>
        <taxon>Rhodobacterales</taxon>
        <taxon>Paracoccaceae</taxon>
        <taxon>Rhodovulum</taxon>
    </lineage>
</organism>
<dbReference type="Gene3D" id="1.10.3700.10">
    <property type="entry name" value="AGR C 984p-like"/>
    <property type="match status" value="1"/>
</dbReference>
<accession>A0A2T5BRX4</accession>